<dbReference type="InterPro" id="IPR025506">
    <property type="entry name" value="Abi_alpha"/>
</dbReference>
<gene>
    <name evidence="1" type="ORF">KEC54_13790</name>
</gene>
<proteinExistence type="predicted"/>
<organism evidence="1 2">
    <name type="scientific">Methylorubrum extorquens</name>
    <name type="common">Methylobacterium dichloromethanicum</name>
    <name type="synonym">Methylobacterium extorquens</name>
    <dbReference type="NCBI Taxonomy" id="408"/>
    <lineage>
        <taxon>Bacteria</taxon>
        <taxon>Pseudomonadati</taxon>
        <taxon>Pseudomonadota</taxon>
        <taxon>Alphaproteobacteria</taxon>
        <taxon>Hyphomicrobiales</taxon>
        <taxon>Methylobacteriaceae</taxon>
        <taxon>Methylorubrum</taxon>
    </lineage>
</organism>
<evidence type="ECO:0000313" key="1">
    <source>
        <dbReference type="EMBL" id="WHQ72539.1"/>
    </source>
</evidence>
<dbReference type="EMBL" id="CP073633">
    <property type="protein sequence ID" value="WHQ72539.1"/>
    <property type="molecule type" value="Genomic_DNA"/>
</dbReference>
<dbReference type="Pfam" id="PF14337">
    <property type="entry name" value="Abi_alpha"/>
    <property type="match status" value="1"/>
</dbReference>
<protein>
    <submittedName>
        <fullName evidence="1">DUF4393 domain-containing protein</fullName>
    </submittedName>
</protein>
<dbReference type="RefSeq" id="WP_283536265.1">
    <property type="nucleotide sequence ID" value="NZ_CP073633.1"/>
</dbReference>
<sequence>MTTEHEMAIAIATEIGKQVPVKQTYEDAASPAMRQVGATFEDVVKCVRLVGFPIQWLAVQQDRFRSFIERAKEPIPEERRVLPVPQLLGPILEGIRYEVDETPISELFQNLLSSSMDRDKVNLVHPAFPALIRNLSSDEARILKHLVDEPITGLHLDSRSYPGHTHRTDLPDTVERWGESELYFEHLESLSLVQTVFSRDIDTFKFHPDGELVPFTICITLLGRRLMMACQPST</sequence>
<dbReference type="Proteomes" id="UP001223720">
    <property type="component" value="Chromosome"/>
</dbReference>
<evidence type="ECO:0000313" key="2">
    <source>
        <dbReference type="Proteomes" id="UP001223720"/>
    </source>
</evidence>
<reference evidence="1" key="1">
    <citation type="journal article" date="2022" name="Biotechnol. Bioprocess Eng.">
        <title>Pan-genome Analysis Reveals Comparative Genomic Features of Central Metabolic Pathways in Methylorubrum extorquens.</title>
        <authorList>
            <person name="Lee G.M."/>
            <person name="Scott-Nevros Z.K."/>
            <person name="Lee S.-M."/>
            <person name="Kim D."/>
        </authorList>
    </citation>
    <scope>NUCLEOTIDE SEQUENCE</scope>
    <source>
        <strain evidence="1">ATCC 55366</strain>
    </source>
</reference>
<accession>A0AAX3WR22</accession>
<name>A0AAX3WR22_METEX</name>
<dbReference type="AlphaFoldDB" id="A0AAX3WR22"/>